<dbReference type="PANTHER" id="PTHR48001">
    <property type="entry name" value="OLFACTORY RECEPTOR"/>
    <property type="match status" value="1"/>
</dbReference>
<feature type="transmembrane region" description="Helical" evidence="8">
    <location>
        <begin position="134"/>
        <end position="151"/>
    </location>
</feature>
<accession>A0ABM1DMT7</accession>
<reference evidence="10" key="1">
    <citation type="submission" date="2025-08" db="UniProtKB">
        <authorList>
            <consortium name="RefSeq"/>
        </authorList>
    </citation>
    <scope>IDENTIFICATION</scope>
</reference>
<keyword evidence="4" id="KW-0297">G-protein coupled receptor</keyword>
<organism evidence="9 10">
    <name type="scientific">Ceratotherium simum simum</name>
    <name type="common">Southern white rhinoceros</name>
    <dbReference type="NCBI Taxonomy" id="73337"/>
    <lineage>
        <taxon>Eukaryota</taxon>
        <taxon>Metazoa</taxon>
        <taxon>Chordata</taxon>
        <taxon>Craniata</taxon>
        <taxon>Vertebrata</taxon>
        <taxon>Euteleostomi</taxon>
        <taxon>Mammalia</taxon>
        <taxon>Eutheria</taxon>
        <taxon>Laurasiatheria</taxon>
        <taxon>Perissodactyla</taxon>
        <taxon>Rhinocerotidae</taxon>
        <taxon>Ceratotherium</taxon>
    </lineage>
</organism>
<evidence type="ECO:0000256" key="5">
    <source>
        <dbReference type="ARBA" id="ARBA00023136"/>
    </source>
</evidence>
<keyword evidence="3 8" id="KW-1133">Transmembrane helix</keyword>
<evidence type="ECO:0000256" key="6">
    <source>
        <dbReference type="ARBA" id="ARBA00023170"/>
    </source>
</evidence>
<dbReference type="RefSeq" id="XP_014653118.1">
    <property type="nucleotide sequence ID" value="XM_014797632.1"/>
</dbReference>
<evidence type="ECO:0000256" key="8">
    <source>
        <dbReference type="SAM" id="Phobius"/>
    </source>
</evidence>
<evidence type="ECO:0000256" key="7">
    <source>
        <dbReference type="ARBA" id="ARBA00023224"/>
    </source>
</evidence>
<protein>
    <submittedName>
        <fullName evidence="10">Olfactory receptor-like protein OLF4</fullName>
    </submittedName>
</protein>
<keyword evidence="5 8" id="KW-0472">Membrane</keyword>
<dbReference type="SUPFAM" id="SSF81321">
    <property type="entry name" value="Family A G protein-coupled receptor-like"/>
    <property type="match status" value="1"/>
</dbReference>
<name>A0ABM1DMT7_CERSS</name>
<dbReference type="Proteomes" id="UP000694910">
    <property type="component" value="Unplaced"/>
</dbReference>
<dbReference type="InterPro" id="IPR000725">
    <property type="entry name" value="Olfact_rcpt"/>
</dbReference>
<evidence type="ECO:0000256" key="2">
    <source>
        <dbReference type="ARBA" id="ARBA00022692"/>
    </source>
</evidence>
<keyword evidence="9" id="KW-1185">Reference proteome</keyword>
<feature type="transmembrane region" description="Helical" evidence="8">
    <location>
        <begin position="94"/>
        <end position="122"/>
    </location>
</feature>
<evidence type="ECO:0000256" key="4">
    <source>
        <dbReference type="ARBA" id="ARBA00023040"/>
    </source>
</evidence>
<feature type="transmembrane region" description="Helical" evidence="8">
    <location>
        <begin position="158"/>
        <end position="181"/>
    </location>
</feature>
<gene>
    <name evidence="10" type="primary">LOC101399453</name>
</gene>
<evidence type="ECO:0000256" key="3">
    <source>
        <dbReference type="ARBA" id="ARBA00022989"/>
    </source>
</evidence>
<evidence type="ECO:0000313" key="10">
    <source>
        <dbReference type="RefSeq" id="XP_014653118.1"/>
    </source>
</evidence>
<keyword evidence="6" id="KW-0675">Receptor</keyword>
<proteinExistence type="predicted"/>
<dbReference type="GeneID" id="101399453"/>
<dbReference type="Pfam" id="PF13853">
    <property type="entry name" value="7tm_4"/>
    <property type="match status" value="1"/>
</dbReference>
<comment type="subcellular location">
    <subcellularLocation>
        <location evidence="1">Membrane</location>
        <topology evidence="1">Multi-pass membrane protein</topology>
    </subcellularLocation>
</comment>
<evidence type="ECO:0000256" key="1">
    <source>
        <dbReference type="ARBA" id="ARBA00004141"/>
    </source>
</evidence>
<sequence>MCNTELDQRGCCFWSPKSCWGASVSLLPAVLSGNRASVSIINHPGRNSDFHVEPFLSETSSSPNHYYIVPGNDTQISEFLILGLSKEPELAPPIFGLFLSMHLITVFGNMLFQLLVLVSWFISSLHFSLESLMVLWLSFSTNVEILHFFFVKSSRSHLPVLTPFLMTITYFAAVLLAGGPFTGVRHSCSKMASSICGISSAQGKCKAFSTCMSPLSVVSLYYCSSLGVYLISASTHSSHSSATASVMYTAVTPMLNPFIYSPRKKDIEGALKSHSEGRYKEANCCRAE</sequence>
<evidence type="ECO:0000313" key="9">
    <source>
        <dbReference type="Proteomes" id="UP000694910"/>
    </source>
</evidence>
<keyword evidence="2 8" id="KW-0812">Transmembrane</keyword>
<keyword evidence="7" id="KW-0807">Transducer</keyword>